<dbReference type="VEuPathDB" id="AmoebaDB:NF0094320"/>
<dbReference type="Proteomes" id="UP000444721">
    <property type="component" value="Unassembled WGS sequence"/>
</dbReference>
<dbReference type="AlphaFoldDB" id="A0A6A5BJR5"/>
<reference evidence="2 3" key="1">
    <citation type="journal article" date="2019" name="Sci. Rep.">
        <title>Nanopore sequencing improves the draft genome of the human pathogenic amoeba Naegleria fowleri.</title>
        <authorList>
            <person name="Liechti N."/>
            <person name="Schurch N."/>
            <person name="Bruggmann R."/>
            <person name="Wittwer M."/>
        </authorList>
    </citation>
    <scope>NUCLEOTIDE SEQUENCE [LARGE SCALE GENOMIC DNA]</scope>
    <source>
        <strain evidence="2 3">ATCC 30894</strain>
    </source>
</reference>
<comment type="caution">
    <text evidence="2">The sequence shown here is derived from an EMBL/GenBank/DDBJ whole genome shotgun (WGS) entry which is preliminary data.</text>
</comment>
<dbReference type="GO" id="GO:0016791">
    <property type="term" value="F:phosphatase activity"/>
    <property type="evidence" value="ECO:0007669"/>
    <property type="project" value="TreeGrafter"/>
</dbReference>
<organism evidence="2 3">
    <name type="scientific">Naegleria fowleri</name>
    <name type="common">Brain eating amoeba</name>
    <dbReference type="NCBI Taxonomy" id="5763"/>
    <lineage>
        <taxon>Eukaryota</taxon>
        <taxon>Discoba</taxon>
        <taxon>Heterolobosea</taxon>
        <taxon>Tetramitia</taxon>
        <taxon>Eutetramitia</taxon>
        <taxon>Vahlkampfiidae</taxon>
        <taxon>Naegleria</taxon>
    </lineage>
</organism>
<dbReference type="Pfam" id="PF03162">
    <property type="entry name" value="Y_phosphatase2"/>
    <property type="match status" value="2"/>
</dbReference>
<evidence type="ECO:0000313" key="3">
    <source>
        <dbReference type="Proteomes" id="UP000444721"/>
    </source>
</evidence>
<evidence type="ECO:0000313" key="2">
    <source>
        <dbReference type="EMBL" id="KAF0974621.1"/>
    </source>
</evidence>
<dbReference type="OrthoDB" id="6375174at2759"/>
<evidence type="ECO:0008006" key="4">
    <source>
        <dbReference type="Google" id="ProtNLM"/>
    </source>
</evidence>
<dbReference type="SUPFAM" id="SSF52799">
    <property type="entry name" value="(Phosphotyrosine protein) phosphatases II"/>
    <property type="match status" value="1"/>
</dbReference>
<dbReference type="VEuPathDB" id="AmoebaDB:NfTy_078300"/>
<keyword evidence="3" id="KW-1185">Reference proteome</keyword>
<dbReference type="EMBL" id="VFQX01000051">
    <property type="protein sequence ID" value="KAF0974621.1"/>
    <property type="molecule type" value="Genomic_DNA"/>
</dbReference>
<feature type="region of interest" description="Disordered" evidence="1">
    <location>
        <begin position="335"/>
        <end position="485"/>
    </location>
</feature>
<dbReference type="InterPro" id="IPR004861">
    <property type="entry name" value="Siw14-like"/>
</dbReference>
<dbReference type="VEuPathDB" id="AmoebaDB:FDP41_006095"/>
<protein>
    <recommendedName>
        <fullName evidence="4">Tyrosine-protein phosphatase domain-containing protein</fullName>
    </recommendedName>
</protein>
<feature type="compositionally biased region" description="Low complexity" evidence="1">
    <location>
        <begin position="451"/>
        <end position="462"/>
    </location>
</feature>
<feature type="region of interest" description="Disordered" evidence="1">
    <location>
        <begin position="134"/>
        <end position="181"/>
    </location>
</feature>
<feature type="compositionally biased region" description="Low complexity" evidence="1">
    <location>
        <begin position="336"/>
        <end position="362"/>
    </location>
</feature>
<dbReference type="InterPro" id="IPR029021">
    <property type="entry name" value="Prot-tyrosine_phosphatase-like"/>
</dbReference>
<dbReference type="CDD" id="cd14501">
    <property type="entry name" value="PFA-DSP"/>
    <property type="match status" value="1"/>
</dbReference>
<evidence type="ECO:0000256" key="1">
    <source>
        <dbReference type="SAM" id="MobiDB-lite"/>
    </source>
</evidence>
<dbReference type="RefSeq" id="XP_044559334.1">
    <property type="nucleotide sequence ID" value="XM_044709692.1"/>
</dbReference>
<proteinExistence type="predicted"/>
<accession>A0A6A5BJR5</accession>
<feature type="compositionally biased region" description="Low complexity" evidence="1">
    <location>
        <begin position="410"/>
        <end position="434"/>
    </location>
</feature>
<dbReference type="GeneID" id="68113313"/>
<dbReference type="Gene3D" id="3.90.190.10">
    <property type="entry name" value="Protein tyrosine phosphatase superfamily"/>
    <property type="match status" value="1"/>
</dbReference>
<dbReference type="PANTHER" id="PTHR31126:SF18">
    <property type="entry name" value="PROTEIN-TYROSINE-PHOSPHATASE"/>
    <property type="match status" value="1"/>
</dbReference>
<name>A0A6A5BJR5_NAEFO</name>
<gene>
    <name evidence="2" type="ORF">FDP41_006095</name>
</gene>
<dbReference type="PANTHER" id="PTHR31126">
    <property type="entry name" value="TYROSINE-PROTEIN PHOSPHATASE"/>
    <property type="match status" value="1"/>
</dbReference>
<sequence>MSESADEQKLSAFEVPDAFAIVEEGIYRSSIPKHEKQFQFIKTLRLKTILFLSQEIILKSFLTFLEEEQIEIIELGLLISHRILSGGVKNNHVIAANGQVKPRTLVSASTPPPQSSLPNFQLATTVHSSATTATTQISSNLNNLPSSSSTAATTTTTPSSTTSTNSASSNAPMNPSKSSSSAIHVPPVLQIKNNMSLNVLNTSLSKSLYSDEIYNTKHCTDELIKEALEILMNKKYHPIMVVCSSGIHLTGTVIGCMRKLQDWSLTSIFTEYECFAGNNARHNDQQFIEMFDTDLTTLPTEESGNLPQWFIEHKQMKQQEEQEYEEMMRQLLIKKQTPQQQIRQQSGAASAATTTSRAHSPSGQSFSASHVLTGESGHASHHPLHHTRTPSIPLSGLDLESSVPMLNQPTSSTTTGHSHTSISLSRSSTLSGISKIGKTNSNDNIHGISASQLSQQQPLTTQDGTDHHHAQQQPQHAVETQSSSNTPFKYTFQRYLLDRHCPLISEKSTYSSSSVIEDEDD</sequence>
<feature type="compositionally biased region" description="Basic residues" evidence="1">
    <location>
        <begin position="379"/>
        <end position="388"/>
    </location>
</feature>